<dbReference type="Gene3D" id="3.90.1530.10">
    <property type="entry name" value="Conserved hypothetical protein from pyrococcus furiosus pfu- 392566-001, ParB domain"/>
    <property type="match status" value="1"/>
</dbReference>
<dbReference type="AlphaFoldDB" id="A0A1G8QF26"/>
<evidence type="ECO:0008006" key="5">
    <source>
        <dbReference type="Google" id="ProtNLM"/>
    </source>
</evidence>
<organism evidence="3 4">
    <name type="scientific">Pseudomonas abietaniphila</name>
    <dbReference type="NCBI Taxonomy" id="89065"/>
    <lineage>
        <taxon>Bacteria</taxon>
        <taxon>Pseudomonadati</taxon>
        <taxon>Pseudomonadota</taxon>
        <taxon>Gammaproteobacteria</taxon>
        <taxon>Pseudomonadales</taxon>
        <taxon>Pseudomonadaceae</taxon>
        <taxon>Pseudomonas</taxon>
    </lineage>
</organism>
<evidence type="ECO:0000313" key="3">
    <source>
        <dbReference type="EMBL" id="SDJ03238.1"/>
    </source>
</evidence>
<dbReference type="SUPFAM" id="SSF110849">
    <property type="entry name" value="ParB/Sulfiredoxin"/>
    <property type="match status" value="1"/>
</dbReference>
<dbReference type="InterPro" id="IPR036086">
    <property type="entry name" value="ParB/Sulfiredoxin_sf"/>
</dbReference>
<dbReference type="OrthoDB" id="323572at2"/>
<evidence type="ECO:0000256" key="2">
    <source>
        <dbReference type="SAM" id="SignalP"/>
    </source>
</evidence>
<dbReference type="Pfam" id="PF08857">
    <property type="entry name" value="ParBc_2"/>
    <property type="match status" value="1"/>
</dbReference>
<accession>A0A1G8QF26</accession>
<keyword evidence="2" id="KW-0732">Signal</keyword>
<dbReference type="InterPro" id="IPR014956">
    <property type="entry name" value="ParBc_2"/>
</dbReference>
<dbReference type="Proteomes" id="UP000182894">
    <property type="component" value="Unassembled WGS sequence"/>
</dbReference>
<dbReference type="Gene3D" id="1.10.8.10">
    <property type="entry name" value="DNA helicase RuvA subunit, C-terminal domain"/>
    <property type="match status" value="1"/>
</dbReference>
<gene>
    <name evidence="3" type="ORF">SAMN05216605_120111</name>
</gene>
<feature type="region of interest" description="Disordered" evidence="1">
    <location>
        <begin position="75"/>
        <end position="99"/>
    </location>
</feature>
<feature type="signal peptide" evidence="2">
    <location>
        <begin position="1"/>
        <end position="21"/>
    </location>
</feature>
<proteinExistence type="predicted"/>
<dbReference type="RefSeq" id="WP_074758094.1">
    <property type="nucleotide sequence ID" value="NZ_FNCO01000020.1"/>
</dbReference>
<feature type="chain" id="PRO_5010165216" description="ParB-like nuclease" evidence="2">
    <location>
        <begin position="22"/>
        <end position="304"/>
    </location>
</feature>
<reference evidence="4" key="1">
    <citation type="submission" date="2016-10" db="EMBL/GenBank/DDBJ databases">
        <authorList>
            <person name="Varghese N."/>
            <person name="Submissions S."/>
        </authorList>
    </citation>
    <scope>NUCLEOTIDE SEQUENCE [LARGE SCALE GENOMIC DNA]</scope>
    <source>
        <strain evidence="4">ATCC 700689</strain>
    </source>
</reference>
<dbReference type="STRING" id="89065.SAMN05216605_120111"/>
<sequence>MRFQSCALTLLLALLSAQAVAFTGPKPGDVIEVTLDQVHPTQAVIGFDQVYYKLERFAKDRQKLFDEICESNGQDEAKPVSESADPLKPESFTCKDEPNAHPEEMKTVVVGPGGQFYLTDGHHTFTTLWEQPGAGAQLKMKVRITDVFSDSADMATFWKRMEKAHKVWLKDGNGQALSPDQLPAHVGLKSMQNDLLRSIVYFVRGAAYDKPKAGDVSPEFLEFYWADWLRDRLKLADFNLSERSGYHQALQAASDLMVKPPLSKTIGGGLTAKQLGGFKSVKRKALTKTASEKLPYVIDYKDTH</sequence>
<dbReference type="CDD" id="cd16390">
    <property type="entry name" value="ParB_N_Srx_like"/>
    <property type="match status" value="1"/>
</dbReference>
<dbReference type="EMBL" id="FNCO01000020">
    <property type="protein sequence ID" value="SDJ03238.1"/>
    <property type="molecule type" value="Genomic_DNA"/>
</dbReference>
<evidence type="ECO:0000313" key="4">
    <source>
        <dbReference type="Proteomes" id="UP000182894"/>
    </source>
</evidence>
<evidence type="ECO:0000256" key="1">
    <source>
        <dbReference type="SAM" id="MobiDB-lite"/>
    </source>
</evidence>
<name>A0A1G8QF26_9PSED</name>
<protein>
    <recommendedName>
        <fullName evidence="5">ParB-like nuclease</fullName>
    </recommendedName>
</protein>
<keyword evidence="4" id="KW-1185">Reference proteome</keyword>